<keyword evidence="7" id="KW-1185">Reference proteome</keyword>
<proteinExistence type="inferred from homology"/>
<sequence>MVAPKKRARGDDATTTDTKTHLSKRVKAAKERRAALVGRKDEVTALAGTVTSLPHQTILTLVFFLYHTSTRPPTLSFSPERTPGSTTTSIDMFGSSQDRARQLAGRHRNNRKASGSSYTSNRSVGSSTQSSTQLQTTYATSERKLSGCTPTVLETEDLPLPPNALPMQLLNDSKHLSTSVTLHDISSLFHDLSTHPPIDSALRESTDEFAARLQALLAHGYHRFEHMSNALHGIPPVPSLETHRRVASQPSPIKPVNTLAGDDWQRYRAPGIQNIPSNAPNDMSARTSLTGQVYNTVWSHQPPAGYGTGSTTQVRLWHLIANAGPHQSYFEWDNFVRQTKQSTTWHVPITFLNCPGLVTLFSNLSLSVVSRFQDVFHGNPQGPMSDSLSATRRRNWYQTTLTQRQQEIFRSIVQYRKDQIWRGERVEQSVLPGKPCMMLHEALEAIETRYFSAGGGSGASASTKTNLSKLFDSYRDDPNSPDTIGPDGCMKYFMTDLEVDLEGMDALAVMEIIQAPTMGEMDRKGFVDGWAAINADTLEKQKAHINTLIKRLPSDKDAFEKVYKYTFSVGKTPGSKAVPLEAAITFWELLFTSKLSAVRWTSPNSPWFEWWTEFLNAQWKKSVNKDMWNETLKFAKLTLEDEAMGFWDESSSWPSVIDDFVEWVKKEKRPSPEENNEEMDLFPWVNLLFSILALVQELQRQPDDDRHDKTDKMVAAKKHVPIVKKHTKRFNRHQSDRFKCVDPSWRKPKGIDNRVRRRFKGQAAMPKIGYGSNKKTRHLMPSGHKAFVVNNARDVDLLLMHNQTFAAEISHSVSARKRIDIIAKAKQLGVKVTNSKARVKTES</sequence>
<dbReference type="AlphaFoldDB" id="A0AAN6LZ81"/>
<keyword evidence="2" id="KW-0689">Ribosomal protein</keyword>
<comment type="similarity">
    <text evidence="1">Belongs to the eukaryotic ribosomal protein eL32 family.</text>
</comment>
<dbReference type="GO" id="GO:0003735">
    <property type="term" value="F:structural constituent of ribosome"/>
    <property type="evidence" value="ECO:0007669"/>
    <property type="project" value="InterPro"/>
</dbReference>
<feature type="compositionally biased region" description="Polar residues" evidence="4">
    <location>
        <begin position="72"/>
        <end position="97"/>
    </location>
</feature>
<dbReference type="Gene3D" id="1.10.238.10">
    <property type="entry name" value="EF-hand"/>
    <property type="match status" value="1"/>
</dbReference>
<evidence type="ECO:0000256" key="3">
    <source>
        <dbReference type="ARBA" id="ARBA00023274"/>
    </source>
</evidence>
<feature type="domain" description="DCUN1" evidence="5">
    <location>
        <begin position="462"/>
        <end position="665"/>
    </location>
</feature>
<dbReference type="Proteomes" id="UP001280581">
    <property type="component" value="Unassembled WGS sequence"/>
</dbReference>
<dbReference type="GO" id="GO:0006412">
    <property type="term" value="P:translation"/>
    <property type="evidence" value="ECO:0007669"/>
    <property type="project" value="InterPro"/>
</dbReference>
<gene>
    <name evidence="6" type="ORF">GRF29_28g210999</name>
</gene>
<reference evidence="6 7" key="1">
    <citation type="submission" date="2021-02" db="EMBL/GenBank/DDBJ databases">
        <title>Genome assembly of Pseudopithomyces chartarum.</title>
        <authorList>
            <person name="Jauregui R."/>
            <person name="Singh J."/>
            <person name="Voisey C."/>
        </authorList>
    </citation>
    <scope>NUCLEOTIDE SEQUENCE [LARGE SCALE GENOMIC DNA]</scope>
    <source>
        <strain evidence="6 7">AGR01</strain>
    </source>
</reference>
<dbReference type="Pfam" id="PF01655">
    <property type="entry name" value="Ribosomal_L32e"/>
    <property type="match status" value="1"/>
</dbReference>
<dbReference type="SUPFAM" id="SSF52042">
    <property type="entry name" value="Ribosomal protein L32e"/>
    <property type="match status" value="1"/>
</dbReference>
<evidence type="ECO:0000313" key="6">
    <source>
        <dbReference type="EMBL" id="KAK3213535.1"/>
    </source>
</evidence>
<name>A0AAN6LZ81_9PLEO</name>
<feature type="compositionally biased region" description="Low complexity" evidence="4">
    <location>
        <begin position="119"/>
        <end position="140"/>
    </location>
</feature>
<dbReference type="SMART" id="SM01393">
    <property type="entry name" value="Ribosomal_L32e"/>
    <property type="match status" value="1"/>
</dbReference>
<evidence type="ECO:0000256" key="4">
    <source>
        <dbReference type="SAM" id="MobiDB-lite"/>
    </source>
</evidence>
<dbReference type="PROSITE" id="PS51229">
    <property type="entry name" value="DCUN1"/>
    <property type="match status" value="1"/>
</dbReference>
<feature type="region of interest" description="Disordered" evidence="4">
    <location>
        <begin position="72"/>
        <end position="155"/>
    </location>
</feature>
<evidence type="ECO:0000256" key="2">
    <source>
        <dbReference type="ARBA" id="ARBA00022980"/>
    </source>
</evidence>
<dbReference type="InterPro" id="IPR042460">
    <property type="entry name" value="DCN1-like_PONY"/>
</dbReference>
<dbReference type="InterPro" id="IPR036351">
    <property type="entry name" value="Ribosomal_eL32_sf"/>
</dbReference>
<evidence type="ECO:0000313" key="7">
    <source>
        <dbReference type="Proteomes" id="UP001280581"/>
    </source>
</evidence>
<organism evidence="6 7">
    <name type="scientific">Pseudopithomyces chartarum</name>
    <dbReference type="NCBI Taxonomy" id="1892770"/>
    <lineage>
        <taxon>Eukaryota</taxon>
        <taxon>Fungi</taxon>
        <taxon>Dikarya</taxon>
        <taxon>Ascomycota</taxon>
        <taxon>Pezizomycotina</taxon>
        <taxon>Dothideomycetes</taxon>
        <taxon>Pleosporomycetidae</taxon>
        <taxon>Pleosporales</taxon>
        <taxon>Massarineae</taxon>
        <taxon>Didymosphaeriaceae</taxon>
        <taxon>Pseudopithomyces</taxon>
    </lineage>
</organism>
<dbReference type="CDD" id="cd00513">
    <property type="entry name" value="Ribosomal_L32_L32e"/>
    <property type="match status" value="1"/>
</dbReference>
<feature type="region of interest" description="Disordered" evidence="4">
    <location>
        <begin position="1"/>
        <end position="33"/>
    </location>
</feature>
<keyword evidence="3" id="KW-0687">Ribonucleoprotein</keyword>
<accession>A0AAN6LZ81</accession>
<evidence type="ECO:0000259" key="5">
    <source>
        <dbReference type="PROSITE" id="PS51229"/>
    </source>
</evidence>
<dbReference type="PANTHER" id="PTHR23413">
    <property type="entry name" value="60S RIBOSOMAL PROTEIN L32 AND DNA-DIRECTED RNA POLYMERASE II, SUBUNIT N"/>
    <property type="match status" value="1"/>
</dbReference>
<dbReference type="Pfam" id="PF03556">
    <property type="entry name" value="Cullin_binding"/>
    <property type="match status" value="1"/>
</dbReference>
<protein>
    <recommendedName>
        <fullName evidence="5">DCUN1 domain-containing protein</fullName>
    </recommendedName>
</protein>
<dbReference type="InterPro" id="IPR001515">
    <property type="entry name" value="Ribosomal_eL32"/>
</dbReference>
<evidence type="ECO:0000256" key="1">
    <source>
        <dbReference type="ARBA" id="ARBA00008431"/>
    </source>
</evidence>
<dbReference type="InterPro" id="IPR005176">
    <property type="entry name" value="PONY_dom"/>
</dbReference>
<dbReference type="PANTHER" id="PTHR23413:SF1">
    <property type="entry name" value="RIBOSOMAL PROTEIN L32"/>
    <property type="match status" value="1"/>
</dbReference>
<comment type="caution">
    <text evidence="6">The sequence shown here is derived from an EMBL/GenBank/DDBJ whole genome shotgun (WGS) entry which is preliminary data.</text>
</comment>
<dbReference type="GO" id="GO:0022625">
    <property type="term" value="C:cytosolic large ribosomal subunit"/>
    <property type="evidence" value="ECO:0007669"/>
    <property type="project" value="TreeGrafter"/>
</dbReference>
<dbReference type="Gene3D" id="1.10.238.200">
    <property type="entry name" value="Cullin, PONY binding domain"/>
    <property type="match status" value="1"/>
</dbReference>
<dbReference type="EMBL" id="WVTA01000004">
    <property type="protein sequence ID" value="KAK3213535.1"/>
    <property type="molecule type" value="Genomic_DNA"/>
</dbReference>